<dbReference type="STRING" id="525904.Tter_0919"/>
<dbReference type="Pfam" id="PF02577">
    <property type="entry name" value="BFN_dom"/>
    <property type="match status" value="1"/>
</dbReference>
<dbReference type="GO" id="GO:0004518">
    <property type="term" value="F:nuclease activity"/>
    <property type="evidence" value="ECO:0007669"/>
    <property type="project" value="InterPro"/>
</dbReference>
<name>D1CFY0_THET1</name>
<dbReference type="InterPro" id="IPR003729">
    <property type="entry name" value="Bi_nuclease_dom"/>
</dbReference>
<sequence length="180" mass="20253">MIETVIQAVRINVVNEQHVVLLKEVGGSRVIPIWIDPYQAHQIALHLGGREIARPMTHDLMNSIITEMGGVVERVIVNDLRDQTFFALVEIDQGGKKLLIDSRPSDAINLAIRSNASIYVEDHVMDQAGFVLPVEQEEAQAPESEKESSEISDIDNERLAVFREFINSLDLDEPNQEKKE</sequence>
<dbReference type="PROSITE" id="PS51658">
    <property type="entry name" value="BFN"/>
    <property type="match status" value="1"/>
</dbReference>
<keyword evidence="3" id="KW-1185">Reference proteome</keyword>
<protein>
    <recommendedName>
        <fullName evidence="1">BFN domain-containing protein</fullName>
    </recommendedName>
</protein>
<dbReference type="eggNOG" id="COG1259">
    <property type="taxonomic scope" value="Bacteria"/>
</dbReference>
<gene>
    <name evidence="2" type="ordered locus">Tter_0919</name>
</gene>
<evidence type="ECO:0000259" key="1">
    <source>
        <dbReference type="PROSITE" id="PS51658"/>
    </source>
</evidence>
<dbReference type="KEGG" id="ttr:Tter_0919"/>
<dbReference type="EMBL" id="CP001825">
    <property type="protein sequence ID" value="ACZ41836.1"/>
    <property type="molecule type" value="Genomic_DNA"/>
</dbReference>
<dbReference type="SUPFAM" id="SSF103256">
    <property type="entry name" value="Hypothetical protein TM0160"/>
    <property type="match status" value="1"/>
</dbReference>
<proteinExistence type="predicted"/>
<evidence type="ECO:0000313" key="2">
    <source>
        <dbReference type="EMBL" id="ACZ41836.1"/>
    </source>
</evidence>
<dbReference type="HOGENOM" id="CLU_096111_1_2_0"/>
<accession>D1CFY0</accession>
<evidence type="ECO:0000313" key="3">
    <source>
        <dbReference type="Proteomes" id="UP000000323"/>
    </source>
</evidence>
<organism evidence="2 3">
    <name type="scientific">Thermobaculum terrenum (strain ATCC BAA-798 / CCMEE 7001 / YNP1)</name>
    <dbReference type="NCBI Taxonomy" id="525904"/>
    <lineage>
        <taxon>Bacteria</taxon>
        <taxon>Bacillati</taxon>
        <taxon>Chloroflexota</taxon>
        <taxon>Chloroflexia</taxon>
        <taxon>Candidatus Thermobaculales</taxon>
        <taxon>Candidatus Thermobaculaceae</taxon>
        <taxon>Thermobaculum</taxon>
    </lineage>
</organism>
<dbReference type="Proteomes" id="UP000000323">
    <property type="component" value="Chromosome 1"/>
</dbReference>
<reference evidence="3" key="1">
    <citation type="journal article" date="2010" name="Stand. Genomic Sci.">
        <title>Complete genome sequence of 'Thermobaculum terrenum' type strain (YNP1).</title>
        <authorList>
            <person name="Kiss H."/>
            <person name="Cleland D."/>
            <person name="Lapidus A."/>
            <person name="Lucas S."/>
            <person name="Glavina Del Rio T."/>
            <person name="Nolan M."/>
            <person name="Tice H."/>
            <person name="Han C."/>
            <person name="Goodwin L."/>
            <person name="Pitluck S."/>
            <person name="Liolios K."/>
            <person name="Ivanova N."/>
            <person name="Mavromatis K."/>
            <person name="Ovchinnikova G."/>
            <person name="Pati A."/>
            <person name="Chen A."/>
            <person name="Palaniappan K."/>
            <person name="Land M."/>
            <person name="Hauser L."/>
            <person name="Chang Y."/>
            <person name="Jeffries C."/>
            <person name="Lu M."/>
            <person name="Brettin T."/>
            <person name="Detter J."/>
            <person name="Goker M."/>
            <person name="Tindall B."/>
            <person name="Beck B."/>
            <person name="McDermott T."/>
            <person name="Woyke T."/>
            <person name="Bristow J."/>
            <person name="Eisen J."/>
            <person name="Markowitz V."/>
            <person name="Hugenholtz P."/>
            <person name="Kyrpides N."/>
            <person name="Klenk H."/>
            <person name="Cheng J."/>
        </authorList>
    </citation>
    <scope>NUCLEOTIDE SEQUENCE [LARGE SCALE GENOMIC DNA]</scope>
    <source>
        <strain evidence="3">ATCC BAA-798 / YNP1</strain>
    </source>
</reference>
<dbReference type="PANTHER" id="PTHR15160:SF1">
    <property type="entry name" value="VON HIPPEL-LINDAU DISEASE TUMOR SUPPRESSOR"/>
    <property type="match status" value="1"/>
</dbReference>
<dbReference type="InterPro" id="IPR036104">
    <property type="entry name" value="BFN_sf"/>
</dbReference>
<dbReference type="PANTHER" id="PTHR15160">
    <property type="entry name" value="VON HIPPEL-LINDAU PROTEIN"/>
    <property type="match status" value="1"/>
</dbReference>
<feature type="domain" description="BFN" evidence="1">
    <location>
        <begin position="1"/>
        <end position="132"/>
    </location>
</feature>
<dbReference type="Gene3D" id="3.10.690.10">
    <property type="entry name" value="Bifunctional nuclease domain"/>
    <property type="match status" value="1"/>
</dbReference>
<dbReference type="OrthoDB" id="9788698at2"/>
<dbReference type="RefSeq" id="WP_012874871.1">
    <property type="nucleotide sequence ID" value="NC_013525.1"/>
</dbReference>
<dbReference type="AlphaFoldDB" id="D1CFY0"/>